<dbReference type="PRINTS" id="PR00300">
    <property type="entry name" value="CLPPROTEASEA"/>
</dbReference>
<feature type="domain" description="Clp ATPase C-terminal" evidence="6">
    <location>
        <begin position="672"/>
        <end position="761"/>
    </location>
</feature>
<dbReference type="Gene3D" id="1.10.8.60">
    <property type="match status" value="2"/>
</dbReference>
<dbReference type="AlphaFoldDB" id="A0A0F3GKE9"/>
<feature type="domain" description="AAA+ ATPase" evidence="5">
    <location>
        <begin position="502"/>
        <end position="653"/>
    </location>
</feature>
<dbReference type="Pfam" id="PF00004">
    <property type="entry name" value="AAA"/>
    <property type="match status" value="1"/>
</dbReference>
<dbReference type="FunFam" id="3.40.50.300:FF:000025">
    <property type="entry name" value="ATP-dependent Clp protease subunit"/>
    <property type="match status" value="1"/>
</dbReference>
<dbReference type="GO" id="GO:0034605">
    <property type="term" value="P:cellular response to heat"/>
    <property type="evidence" value="ECO:0007669"/>
    <property type="project" value="TreeGrafter"/>
</dbReference>
<dbReference type="PANTHER" id="PTHR11638">
    <property type="entry name" value="ATP-DEPENDENT CLP PROTEASE"/>
    <property type="match status" value="1"/>
</dbReference>
<evidence type="ECO:0000256" key="2">
    <source>
        <dbReference type="ARBA" id="ARBA00022741"/>
    </source>
</evidence>
<dbReference type="GO" id="GO:0006508">
    <property type="term" value="P:proteolysis"/>
    <property type="evidence" value="ECO:0007669"/>
    <property type="project" value="UniProtKB-KW"/>
</dbReference>
<dbReference type="InterPro" id="IPR036628">
    <property type="entry name" value="Clp_N_dom_sf"/>
</dbReference>
<dbReference type="CDD" id="cd19499">
    <property type="entry name" value="RecA-like_ClpB_Hsp104-like"/>
    <property type="match status" value="1"/>
</dbReference>
<dbReference type="InterPro" id="IPR050130">
    <property type="entry name" value="ClpA_ClpB"/>
</dbReference>
<organism evidence="7 8">
    <name type="scientific">Candidatus Magnetobacterium bavaricum</name>
    <dbReference type="NCBI Taxonomy" id="29290"/>
    <lineage>
        <taxon>Bacteria</taxon>
        <taxon>Pseudomonadati</taxon>
        <taxon>Nitrospirota</taxon>
        <taxon>Thermodesulfovibrionia</taxon>
        <taxon>Thermodesulfovibrionales</taxon>
        <taxon>Candidatus Magnetobacteriaceae</taxon>
        <taxon>Candidatus Magnetobacterium</taxon>
    </lineage>
</organism>
<dbReference type="Pfam" id="PF07724">
    <property type="entry name" value="AAA_2"/>
    <property type="match status" value="1"/>
</dbReference>
<protein>
    <submittedName>
        <fullName evidence="7">ATP-dependent Clp protease ATP-binding subunit</fullName>
    </submittedName>
</protein>
<dbReference type="SUPFAM" id="SSF52540">
    <property type="entry name" value="P-loop containing nucleoside triphosphate hydrolases"/>
    <property type="match status" value="2"/>
</dbReference>
<dbReference type="GO" id="GO:0008233">
    <property type="term" value="F:peptidase activity"/>
    <property type="evidence" value="ECO:0007669"/>
    <property type="project" value="UniProtKB-KW"/>
</dbReference>
<keyword evidence="2" id="KW-0547">Nucleotide-binding</keyword>
<evidence type="ECO:0000259" key="6">
    <source>
        <dbReference type="SMART" id="SM01086"/>
    </source>
</evidence>
<dbReference type="InterPro" id="IPR019489">
    <property type="entry name" value="Clp_ATPase_C"/>
</dbReference>
<feature type="domain" description="AAA+ ATPase" evidence="5">
    <location>
        <begin position="224"/>
        <end position="361"/>
    </location>
</feature>
<dbReference type="Gene3D" id="3.40.50.300">
    <property type="entry name" value="P-loop containing nucleotide triphosphate hydrolases"/>
    <property type="match status" value="2"/>
</dbReference>
<keyword evidence="3 7" id="KW-0067">ATP-binding</keyword>
<proteinExistence type="predicted"/>
<keyword evidence="8" id="KW-1185">Reference proteome</keyword>
<keyword evidence="7" id="KW-0378">Hydrolase</keyword>
<evidence type="ECO:0000256" key="3">
    <source>
        <dbReference type="ARBA" id="ARBA00022840"/>
    </source>
</evidence>
<dbReference type="InterPro" id="IPR041546">
    <property type="entry name" value="ClpA/ClpB_AAA_lid"/>
</dbReference>
<dbReference type="GO" id="GO:0016887">
    <property type="term" value="F:ATP hydrolysis activity"/>
    <property type="evidence" value="ECO:0007669"/>
    <property type="project" value="InterPro"/>
</dbReference>
<evidence type="ECO:0000256" key="1">
    <source>
        <dbReference type="ARBA" id="ARBA00022737"/>
    </source>
</evidence>
<comment type="caution">
    <text evidence="7">The sequence shown here is derived from an EMBL/GenBank/DDBJ whole genome shotgun (WGS) entry which is preliminary data.</text>
</comment>
<name>A0A0F3GKE9_9BACT</name>
<sequence>MKFSPILDLTWHIAANEAAYASYQYIEKEHIFIGICKIADMPEDVFKESDITINIRNELKALKDFFTRLNIDTTTLRRSLREVLGKGDYKRMEDAIIHRSAGCKMVFALADELATRTGATEISVFHVLAVILKDPGESITRAMDSTKTDIAALTKAVEEKINASPERPHEKKPQVQHREETAHTPLLNKYGKDLVRLAQEGRINPTVERRDETLEVVRILVKETRRNPVLIGEPGVGKTAIVYGLAMRIAKGNVTPYLHNKRIIELSMTELTAGAKHRGELEERVTGIISEAESNPDIILFFDEIHTTLKEDMANMLKPVLGRGDISCIGATTTTEYRRYVEKDPAFERRFTPVNVKEPTSEDTIKILNELVKSWKGVRIEDSAISAAVKLSVRYMGDRRLPDKAIDVLQEACSTAKVEKLSFREGIDVPPDDAIVTEAMVAEVVSKRTGIPTGRLNPEEREYLLKMADVIKERIIGQDEAVEKLASVVMRHRAGVEDPKKPVGVLMFLGPTGVGKTELAKAAAESLFGSENELIRLDMSEYMERHAVSNLIGSPKGYVGYDDEGQLTKWLRTRPYSVVLLDECEKAHPNVFDLFLQVFDEGRLTDTHGRTIDASNALFIMTSNIGSELYRPDLQDARPYDSLYHDIEVRLNEKFRPEFLNRIDEKILFNPLQEKDMAGIAIKMLKALFHRFKEQNISVNINEEALQFICKEGFDPANGARLLQRTIKRLITSPLVDKIISETFKSGDMVEVGLEDGKILLKKIDTCVEDWV</sequence>
<gene>
    <name evidence="7" type="ORF">MBAV_005446</name>
</gene>
<dbReference type="SMART" id="SM01086">
    <property type="entry name" value="ClpB_D2-small"/>
    <property type="match status" value="1"/>
</dbReference>
<dbReference type="Gene3D" id="1.10.1780.10">
    <property type="entry name" value="Clp, N-terminal domain"/>
    <property type="match status" value="1"/>
</dbReference>
<reference evidence="7 8" key="1">
    <citation type="submission" date="2015-02" db="EMBL/GenBank/DDBJ databases">
        <title>Single-cell genomics of uncultivated deep-branching MTB reveals a conserved set of magnetosome genes.</title>
        <authorList>
            <person name="Kolinko S."/>
            <person name="Richter M."/>
            <person name="Glockner F.O."/>
            <person name="Brachmann A."/>
            <person name="Schuler D."/>
        </authorList>
    </citation>
    <scope>NUCLEOTIDE SEQUENCE [LARGE SCALE GENOMIC DNA]</scope>
    <source>
        <strain evidence="7">TM-1</strain>
    </source>
</reference>
<dbReference type="SMART" id="SM00382">
    <property type="entry name" value="AAA"/>
    <property type="match status" value="2"/>
</dbReference>
<keyword evidence="1" id="KW-0677">Repeat</keyword>
<dbReference type="GO" id="GO:0005524">
    <property type="term" value="F:ATP binding"/>
    <property type="evidence" value="ECO:0007669"/>
    <property type="project" value="UniProtKB-KW"/>
</dbReference>
<dbReference type="CDD" id="cd00009">
    <property type="entry name" value="AAA"/>
    <property type="match status" value="1"/>
</dbReference>
<dbReference type="Pfam" id="PF10431">
    <property type="entry name" value="ClpB_D2-small"/>
    <property type="match status" value="1"/>
</dbReference>
<evidence type="ECO:0000313" key="8">
    <source>
        <dbReference type="Proteomes" id="UP000033423"/>
    </source>
</evidence>
<dbReference type="Pfam" id="PF17871">
    <property type="entry name" value="AAA_lid_9"/>
    <property type="match status" value="1"/>
</dbReference>
<evidence type="ECO:0000256" key="4">
    <source>
        <dbReference type="ARBA" id="ARBA00023186"/>
    </source>
</evidence>
<evidence type="ECO:0000313" key="7">
    <source>
        <dbReference type="EMBL" id="KJU82356.1"/>
    </source>
</evidence>
<dbReference type="SUPFAM" id="SSF81923">
    <property type="entry name" value="Double Clp-N motif"/>
    <property type="match status" value="1"/>
</dbReference>
<accession>A0A0F3GKE9</accession>
<dbReference type="GO" id="GO:0005737">
    <property type="term" value="C:cytoplasm"/>
    <property type="evidence" value="ECO:0007669"/>
    <property type="project" value="TreeGrafter"/>
</dbReference>
<dbReference type="InterPro" id="IPR001270">
    <property type="entry name" value="ClpA/B"/>
</dbReference>
<dbReference type="InterPro" id="IPR027417">
    <property type="entry name" value="P-loop_NTPase"/>
</dbReference>
<dbReference type="EMBL" id="LACI01002346">
    <property type="protein sequence ID" value="KJU82356.1"/>
    <property type="molecule type" value="Genomic_DNA"/>
</dbReference>
<dbReference type="InterPro" id="IPR003959">
    <property type="entry name" value="ATPase_AAA_core"/>
</dbReference>
<keyword evidence="7" id="KW-0645">Protease</keyword>
<dbReference type="PATRIC" id="fig|29290.4.peg.7177"/>
<dbReference type="Proteomes" id="UP000033423">
    <property type="component" value="Unassembled WGS sequence"/>
</dbReference>
<evidence type="ECO:0000259" key="5">
    <source>
        <dbReference type="SMART" id="SM00382"/>
    </source>
</evidence>
<dbReference type="PANTHER" id="PTHR11638:SF18">
    <property type="entry name" value="HEAT SHOCK PROTEIN 104"/>
    <property type="match status" value="1"/>
</dbReference>
<dbReference type="InterPro" id="IPR003593">
    <property type="entry name" value="AAA+_ATPase"/>
</dbReference>
<keyword evidence="4" id="KW-0143">Chaperone</keyword>